<dbReference type="EMBL" id="JAQQWM010000009">
    <property type="protein sequence ID" value="KAK8045686.1"/>
    <property type="molecule type" value="Genomic_DNA"/>
</dbReference>
<evidence type="ECO:0000313" key="2">
    <source>
        <dbReference type="EMBL" id="KAK8045686.1"/>
    </source>
</evidence>
<reference evidence="2 3" key="1">
    <citation type="submission" date="2023-01" db="EMBL/GenBank/DDBJ databases">
        <title>Analysis of 21 Apiospora genomes using comparative genomics revels a genus with tremendous synthesis potential of carbohydrate active enzymes and secondary metabolites.</title>
        <authorList>
            <person name="Sorensen T."/>
        </authorList>
    </citation>
    <scope>NUCLEOTIDE SEQUENCE [LARGE SCALE GENOMIC DNA]</scope>
    <source>
        <strain evidence="2 3">CBS 83171</strain>
    </source>
</reference>
<sequence>MVQKKKKKKKRDSCKRRSSSGLASASQASYSVNAISSASASASASASTSQTSSSMHSVSASAAFALQSSPSMEAVSSASSQAGSFVNTISAASLIFVNDRKPTEIWVYDDDSLGSLRPGTDLLVQFIALDYIIPGAPPPMITTVAFTSDVGAASAFTLKGDAVVLALHPDQTVIYHSGYTSLVYVSANPEETRFPQWSTLPPTTLAAENPKPPAATPTFAIKARTWQQWGKWAPAVLATSVHCCFIKMAEKYGVTTEAELNHKLPKNTMWVLYTTMEPCNERLSGNRTCVERILALREVLKTVYFGIEEPGTFIADNRGRERLEAAGVTVIQLQGMEARTREVSLAGHQ</sequence>
<feature type="compositionally biased region" description="Basic residues" evidence="1">
    <location>
        <begin position="1"/>
        <end position="18"/>
    </location>
</feature>
<protein>
    <recommendedName>
        <fullName evidence="4">CMP/dCMP-type deaminase domain-containing protein</fullName>
    </recommendedName>
</protein>
<feature type="compositionally biased region" description="Low complexity" evidence="1">
    <location>
        <begin position="19"/>
        <end position="29"/>
    </location>
</feature>
<organism evidence="2 3">
    <name type="scientific">Apiospora saccharicola</name>
    <dbReference type="NCBI Taxonomy" id="335842"/>
    <lineage>
        <taxon>Eukaryota</taxon>
        <taxon>Fungi</taxon>
        <taxon>Dikarya</taxon>
        <taxon>Ascomycota</taxon>
        <taxon>Pezizomycotina</taxon>
        <taxon>Sordariomycetes</taxon>
        <taxon>Xylariomycetidae</taxon>
        <taxon>Amphisphaeriales</taxon>
        <taxon>Apiosporaceae</taxon>
        <taxon>Apiospora</taxon>
    </lineage>
</organism>
<feature type="region of interest" description="Disordered" evidence="1">
    <location>
        <begin position="1"/>
        <end position="29"/>
    </location>
</feature>
<accession>A0ABR1TGC4</accession>
<proteinExistence type="predicted"/>
<name>A0ABR1TGC4_9PEZI</name>
<evidence type="ECO:0000256" key="1">
    <source>
        <dbReference type="SAM" id="MobiDB-lite"/>
    </source>
</evidence>
<evidence type="ECO:0000313" key="3">
    <source>
        <dbReference type="Proteomes" id="UP001446871"/>
    </source>
</evidence>
<keyword evidence="3" id="KW-1185">Reference proteome</keyword>
<dbReference type="SUPFAM" id="SSF53927">
    <property type="entry name" value="Cytidine deaminase-like"/>
    <property type="match status" value="1"/>
</dbReference>
<comment type="caution">
    <text evidence="2">The sequence shown here is derived from an EMBL/GenBank/DDBJ whole genome shotgun (WGS) entry which is preliminary data.</text>
</comment>
<dbReference type="Pfam" id="PF18785">
    <property type="entry name" value="Inv-AAD"/>
    <property type="match status" value="1"/>
</dbReference>
<dbReference type="InterPro" id="IPR016193">
    <property type="entry name" value="Cytidine_deaminase-like"/>
</dbReference>
<evidence type="ECO:0008006" key="4">
    <source>
        <dbReference type="Google" id="ProtNLM"/>
    </source>
</evidence>
<dbReference type="Proteomes" id="UP001446871">
    <property type="component" value="Unassembled WGS sequence"/>
</dbReference>
<dbReference type="Gene3D" id="3.40.140.10">
    <property type="entry name" value="Cytidine Deaminase, domain 2"/>
    <property type="match status" value="1"/>
</dbReference>
<gene>
    <name evidence="2" type="ORF">PG996_013750</name>
</gene>